<dbReference type="Pfam" id="PF12833">
    <property type="entry name" value="HTH_18"/>
    <property type="match status" value="1"/>
</dbReference>
<dbReference type="SUPFAM" id="SSF46689">
    <property type="entry name" value="Homeodomain-like"/>
    <property type="match status" value="1"/>
</dbReference>
<evidence type="ECO:0000256" key="2">
    <source>
        <dbReference type="ARBA" id="ARBA00023125"/>
    </source>
</evidence>
<keyword evidence="2" id="KW-0238">DNA-binding</keyword>
<organism evidence="5 6">
    <name type="scientific">Pseudozobellia thermophila</name>
    <dbReference type="NCBI Taxonomy" id="192903"/>
    <lineage>
        <taxon>Bacteria</taxon>
        <taxon>Pseudomonadati</taxon>
        <taxon>Bacteroidota</taxon>
        <taxon>Flavobacteriia</taxon>
        <taxon>Flavobacteriales</taxon>
        <taxon>Flavobacteriaceae</taxon>
        <taxon>Pseudozobellia</taxon>
    </lineage>
</organism>
<dbReference type="PROSITE" id="PS01124">
    <property type="entry name" value="HTH_ARAC_FAMILY_2"/>
    <property type="match status" value="1"/>
</dbReference>
<dbReference type="InterPro" id="IPR018060">
    <property type="entry name" value="HTH_AraC"/>
</dbReference>
<gene>
    <name evidence="5" type="ORF">SAMN04488513_102866</name>
</gene>
<dbReference type="InterPro" id="IPR037923">
    <property type="entry name" value="HTH-like"/>
</dbReference>
<dbReference type="AlphaFoldDB" id="A0A1M6GM97"/>
<name>A0A1M6GM97_9FLAO</name>
<dbReference type="GO" id="GO:0003700">
    <property type="term" value="F:DNA-binding transcription factor activity"/>
    <property type="evidence" value="ECO:0007669"/>
    <property type="project" value="InterPro"/>
</dbReference>
<dbReference type="SUPFAM" id="SSF51215">
    <property type="entry name" value="Regulatory protein AraC"/>
    <property type="match status" value="1"/>
</dbReference>
<sequence>MVFLEHFSSLYSFKWLFVNIFISTEPIDMEDIPAFGLPELYKETGFKQDDGNPGFSIIKSGEVGDALNSGNPFRNVNYGLGLFSSGEAELSIDFKLHAVRPKMAFVTSPGQVFRSVSEITDAYGILFTRDFLAGQKSEQWLKSLAMFHRFYDRPLIQLSDEEHAELLDDFQKIWLEYHSDKAMKYDALESLLILILIKLARLYEADQEIDRSSTKHHILKLESLINQQFKENRKVSNYAEQMCMTPQHLNRITQKATGKSVSDLIHEKLIIELKRYLVYTDMSSEEIAHHFNFHDNSYFTKAFKKAVGETPKAFRDRQRML</sequence>
<dbReference type="GO" id="GO:0043565">
    <property type="term" value="F:sequence-specific DNA binding"/>
    <property type="evidence" value="ECO:0007669"/>
    <property type="project" value="InterPro"/>
</dbReference>
<protein>
    <submittedName>
        <fullName evidence="5">Transcriptional regulator, AraC family</fullName>
    </submittedName>
</protein>
<evidence type="ECO:0000313" key="5">
    <source>
        <dbReference type="EMBL" id="SHJ11060.1"/>
    </source>
</evidence>
<dbReference type="OrthoDB" id="1096411at2"/>
<proteinExistence type="predicted"/>
<evidence type="ECO:0000313" key="6">
    <source>
        <dbReference type="Proteomes" id="UP000184543"/>
    </source>
</evidence>
<dbReference type="PANTHER" id="PTHR43280:SF32">
    <property type="entry name" value="TRANSCRIPTIONAL REGULATORY PROTEIN"/>
    <property type="match status" value="1"/>
</dbReference>
<keyword evidence="6" id="KW-1185">Reference proteome</keyword>
<dbReference type="Gene3D" id="1.10.10.60">
    <property type="entry name" value="Homeodomain-like"/>
    <property type="match status" value="1"/>
</dbReference>
<dbReference type="STRING" id="192903.SAMN04488513_102866"/>
<keyword evidence="3" id="KW-0804">Transcription</keyword>
<evidence type="ECO:0000256" key="3">
    <source>
        <dbReference type="ARBA" id="ARBA00023163"/>
    </source>
</evidence>
<reference evidence="6" key="1">
    <citation type="submission" date="2016-11" db="EMBL/GenBank/DDBJ databases">
        <authorList>
            <person name="Varghese N."/>
            <person name="Submissions S."/>
        </authorList>
    </citation>
    <scope>NUCLEOTIDE SEQUENCE [LARGE SCALE GENOMIC DNA]</scope>
    <source>
        <strain evidence="6">DSM 19858</strain>
    </source>
</reference>
<dbReference type="Proteomes" id="UP000184543">
    <property type="component" value="Unassembled WGS sequence"/>
</dbReference>
<dbReference type="EMBL" id="FQYU01000002">
    <property type="protein sequence ID" value="SHJ11060.1"/>
    <property type="molecule type" value="Genomic_DNA"/>
</dbReference>
<dbReference type="InterPro" id="IPR009057">
    <property type="entry name" value="Homeodomain-like_sf"/>
</dbReference>
<evidence type="ECO:0000256" key="1">
    <source>
        <dbReference type="ARBA" id="ARBA00023015"/>
    </source>
</evidence>
<keyword evidence="1" id="KW-0805">Transcription regulation</keyword>
<dbReference type="PANTHER" id="PTHR43280">
    <property type="entry name" value="ARAC-FAMILY TRANSCRIPTIONAL REGULATOR"/>
    <property type="match status" value="1"/>
</dbReference>
<dbReference type="SMART" id="SM00342">
    <property type="entry name" value="HTH_ARAC"/>
    <property type="match status" value="1"/>
</dbReference>
<accession>A0A1M6GM97</accession>
<evidence type="ECO:0000259" key="4">
    <source>
        <dbReference type="PROSITE" id="PS01124"/>
    </source>
</evidence>
<feature type="domain" description="HTH araC/xylS-type" evidence="4">
    <location>
        <begin position="219"/>
        <end position="317"/>
    </location>
</feature>